<proteinExistence type="predicted"/>
<name>A0AAD8AAL7_DIPPU</name>
<reference evidence="1" key="1">
    <citation type="journal article" date="2023" name="IScience">
        <title>Live-bearing cockroach genome reveals convergent evolutionary mechanisms linked to viviparity in insects and beyond.</title>
        <authorList>
            <person name="Fouks B."/>
            <person name="Harrison M.C."/>
            <person name="Mikhailova A.A."/>
            <person name="Marchal E."/>
            <person name="English S."/>
            <person name="Carruthers M."/>
            <person name="Jennings E.C."/>
            <person name="Chiamaka E.L."/>
            <person name="Frigard R.A."/>
            <person name="Pippel M."/>
            <person name="Attardo G.M."/>
            <person name="Benoit J.B."/>
            <person name="Bornberg-Bauer E."/>
            <person name="Tobe S.S."/>
        </authorList>
    </citation>
    <scope>NUCLEOTIDE SEQUENCE</scope>
    <source>
        <strain evidence="1">Stay&amp;Tobe</strain>
    </source>
</reference>
<protein>
    <submittedName>
        <fullName evidence="1">Uncharacterized protein</fullName>
    </submittedName>
</protein>
<evidence type="ECO:0000313" key="2">
    <source>
        <dbReference type="Proteomes" id="UP001233999"/>
    </source>
</evidence>
<keyword evidence="2" id="KW-1185">Reference proteome</keyword>
<reference evidence="1" key="2">
    <citation type="submission" date="2023-05" db="EMBL/GenBank/DDBJ databases">
        <authorList>
            <person name="Fouks B."/>
        </authorList>
    </citation>
    <scope>NUCLEOTIDE SEQUENCE</scope>
    <source>
        <strain evidence="1">Stay&amp;Tobe</strain>
        <tissue evidence="1">Testes</tissue>
    </source>
</reference>
<sequence length="86" mass="9726">DIQLRSRFYTLVLTTKKKIFSQPAQLTNTEYRGSSATSFIEVVVGSVSNLREKPPVNYVISRINDPYYSPCIPSRLSCGIITDKRP</sequence>
<dbReference type="EMBL" id="JASPKZ010002329">
    <property type="protein sequence ID" value="KAJ9595569.1"/>
    <property type="molecule type" value="Genomic_DNA"/>
</dbReference>
<dbReference type="Proteomes" id="UP001233999">
    <property type="component" value="Unassembled WGS sequence"/>
</dbReference>
<dbReference type="AlphaFoldDB" id="A0AAD8AAL7"/>
<feature type="non-terminal residue" evidence="1">
    <location>
        <position position="1"/>
    </location>
</feature>
<organism evidence="1 2">
    <name type="scientific">Diploptera punctata</name>
    <name type="common">Pacific beetle cockroach</name>
    <dbReference type="NCBI Taxonomy" id="6984"/>
    <lineage>
        <taxon>Eukaryota</taxon>
        <taxon>Metazoa</taxon>
        <taxon>Ecdysozoa</taxon>
        <taxon>Arthropoda</taxon>
        <taxon>Hexapoda</taxon>
        <taxon>Insecta</taxon>
        <taxon>Pterygota</taxon>
        <taxon>Neoptera</taxon>
        <taxon>Polyneoptera</taxon>
        <taxon>Dictyoptera</taxon>
        <taxon>Blattodea</taxon>
        <taxon>Blaberoidea</taxon>
        <taxon>Blaberidae</taxon>
        <taxon>Diplopterinae</taxon>
        <taxon>Diploptera</taxon>
    </lineage>
</organism>
<gene>
    <name evidence="1" type="ORF">L9F63_013237</name>
</gene>
<accession>A0AAD8AAL7</accession>
<evidence type="ECO:0000313" key="1">
    <source>
        <dbReference type="EMBL" id="KAJ9595569.1"/>
    </source>
</evidence>
<comment type="caution">
    <text evidence="1">The sequence shown here is derived from an EMBL/GenBank/DDBJ whole genome shotgun (WGS) entry which is preliminary data.</text>
</comment>
<feature type="non-terminal residue" evidence="1">
    <location>
        <position position="86"/>
    </location>
</feature>